<dbReference type="Proteomes" id="UP001342314">
    <property type="component" value="Unassembled WGS sequence"/>
</dbReference>
<evidence type="ECO:0000313" key="2">
    <source>
        <dbReference type="EMBL" id="GJN89894.1"/>
    </source>
</evidence>
<reference evidence="2 3" key="1">
    <citation type="submission" date="2021-12" db="EMBL/GenBank/DDBJ databases">
        <title>High titer production of polyol ester of fatty acids by Rhodotorula paludigena BS15 towards product separation-free biomass refinery.</title>
        <authorList>
            <person name="Mano J."/>
            <person name="Ono H."/>
            <person name="Tanaka T."/>
            <person name="Naito K."/>
            <person name="Sushida H."/>
            <person name="Ike M."/>
            <person name="Tokuyasu K."/>
            <person name="Kitaoka M."/>
        </authorList>
    </citation>
    <scope>NUCLEOTIDE SEQUENCE [LARGE SCALE GENOMIC DNA]</scope>
    <source>
        <strain evidence="2 3">BS15</strain>
    </source>
</reference>
<organism evidence="2 3">
    <name type="scientific">Rhodotorula paludigena</name>
    <dbReference type="NCBI Taxonomy" id="86838"/>
    <lineage>
        <taxon>Eukaryota</taxon>
        <taxon>Fungi</taxon>
        <taxon>Dikarya</taxon>
        <taxon>Basidiomycota</taxon>
        <taxon>Pucciniomycotina</taxon>
        <taxon>Microbotryomycetes</taxon>
        <taxon>Sporidiobolales</taxon>
        <taxon>Sporidiobolaceae</taxon>
        <taxon>Rhodotorula</taxon>
    </lineage>
</organism>
<sequence length="629" mass="69172">MTSPGSAAAAAAEAGRLAEWQKFCDTCYGRPCGVLHEGIPYLLHRFPESDEIRVLVRDVYPDIYRWIVDRAACIEGEKKAHRLIAFGSPGIGKSTFLVYLVTRCLEEKRTVVYHKTGLDFAVVFKDGAVEIVAPQLFKYLPGLRSDQPAIIAIDSVDLGVPLAHLLHITNAVTVVAASPRTARHRPFAKSAGETFYWTLSPPGPAELKNVMTLRGLGKDPRNSSGPLRLSEMLPGSVYNSCTVTGGPPYSIADLPTSHAKHERIEVSTRSTQNVTTTGSISDGTVRNIDEDNSPPDGYKDLVLGARTFRVRDTATYDLDELVMLVPPSFRQQLVSTLRKSDDIHGDLFSDVPIRHLNKSVLLVAMDPDDSSTNESAQISGYHCLFSILPHENSTQPNSMMERCVVVIASPVVQEMIRVAVSNMETQDQLQLARMYLHEPTMQGILYETATIRLLGWKGDHQVEIVRSGMVTGETIVIPKDMTHSAWSPDKDPLPTKAGVYILPPRFPSADAVVVLGASCDTVILVQATISDEHPIKKDGMERISRRIPLNPRPRLVYAFLGPDRGTVKNLACTQRPTLTVTLVRAGEAESRESPESLATSAERAKRAALEVVFTFERSFIHKTLANADF</sequence>
<dbReference type="AlphaFoldDB" id="A0AAV5GJ10"/>
<evidence type="ECO:0000256" key="1">
    <source>
        <dbReference type="SAM" id="MobiDB-lite"/>
    </source>
</evidence>
<accession>A0AAV5GJ10</accession>
<evidence type="ECO:0000313" key="3">
    <source>
        <dbReference type="Proteomes" id="UP001342314"/>
    </source>
</evidence>
<dbReference type="EMBL" id="BQKY01000005">
    <property type="protein sequence ID" value="GJN89894.1"/>
    <property type="molecule type" value="Genomic_DNA"/>
</dbReference>
<name>A0AAV5GJ10_9BASI</name>
<feature type="compositionally biased region" description="Polar residues" evidence="1">
    <location>
        <begin position="268"/>
        <end position="284"/>
    </location>
</feature>
<protein>
    <submittedName>
        <fullName evidence="2">Uncharacterized protein</fullName>
    </submittedName>
</protein>
<dbReference type="InterPro" id="IPR052980">
    <property type="entry name" value="Crinkler_effector"/>
</dbReference>
<proteinExistence type="predicted"/>
<keyword evidence="3" id="KW-1185">Reference proteome</keyword>
<feature type="region of interest" description="Disordered" evidence="1">
    <location>
        <begin position="268"/>
        <end position="293"/>
    </location>
</feature>
<gene>
    <name evidence="2" type="ORF">Rhopal_002883-T1</name>
</gene>
<comment type="caution">
    <text evidence="2">The sequence shown here is derived from an EMBL/GenBank/DDBJ whole genome shotgun (WGS) entry which is preliminary data.</text>
</comment>
<dbReference type="PANTHER" id="PTHR33129">
    <property type="entry name" value="PROTEIN KINASE DOMAIN-CONTAINING PROTEIN-RELATED"/>
    <property type="match status" value="1"/>
</dbReference>